<dbReference type="Gene3D" id="3.40.50.720">
    <property type="entry name" value="NAD(P)-binding Rossmann-like Domain"/>
    <property type="match status" value="1"/>
</dbReference>
<dbReference type="InterPro" id="IPR000683">
    <property type="entry name" value="Gfo/Idh/MocA-like_OxRdtase_N"/>
</dbReference>
<dbReference type="InterPro" id="IPR036291">
    <property type="entry name" value="NAD(P)-bd_dom_sf"/>
</dbReference>
<evidence type="ECO:0000259" key="1">
    <source>
        <dbReference type="Pfam" id="PF01408"/>
    </source>
</evidence>
<feature type="domain" description="GFO/IDH/MocA-like oxidoreductase" evidence="2">
    <location>
        <begin position="130"/>
        <end position="250"/>
    </location>
</feature>
<dbReference type="SUPFAM" id="SSF55347">
    <property type="entry name" value="Glyceraldehyde-3-phosphate dehydrogenase-like, C-terminal domain"/>
    <property type="match status" value="1"/>
</dbReference>
<dbReference type="Gene3D" id="3.30.360.10">
    <property type="entry name" value="Dihydrodipicolinate Reductase, domain 2"/>
    <property type="match status" value="1"/>
</dbReference>
<dbReference type="GO" id="GO:0016491">
    <property type="term" value="F:oxidoreductase activity"/>
    <property type="evidence" value="ECO:0007669"/>
    <property type="project" value="UniProtKB-KW"/>
</dbReference>
<name>A0A1J5MVR2_9BACT</name>
<gene>
    <name evidence="3" type="primary">yvaA</name>
    <name evidence="3" type="ORF">BerOc1_01996</name>
</gene>
<dbReference type="EMBL" id="LKAQ01000004">
    <property type="protein sequence ID" value="OIQ50066.1"/>
    <property type="molecule type" value="Genomic_DNA"/>
</dbReference>
<reference evidence="3 4" key="1">
    <citation type="submission" date="2015-09" db="EMBL/GenBank/DDBJ databases">
        <title>Genome of Desulfovibrio dechloracetivorans BerOc1, a mercury methylating strain isolated from highly hydrocarbons and metals contaminated coastal sediments.</title>
        <authorList>
            <person name="Goni Urriza M."/>
            <person name="Gassie C."/>
            <person name="Bouchez O."/>
            <person name="Klopp C."/>
            <person name="Ranchou-Peyruse A."/>
            <person name="Remy G."/>
        </authorList>
    </citation>
    <scope>NUCLEOTIDE SEQUENCE [LARGE SCALE GENOMIC DNA]</scope>
    <source>
        <strain evidence="3 4">BerOc1</strain>
    </source>
</reference>
<accession>A0A1J5MVR2</accession>
<dbReference type="InterPro" id="IPR051450">
    <property type="entry name" value="Gfo/Idh/MocA_Oxidoreductases"/>
</dbReference>
<dbReference type="Proteomes" id="UP000181901">
    <property type="component" value="Unassembled WGS sequence"/>
</dbReference>
<dbReference type="PANTHER" id="PTHR43377">
    <property type="entry name" value="BILIVERDIN REDUCTASE A"/>
    <property type="match status" value="1"/>
</dbReference>
<evidence type="ECO:0000313" key="3">
    <source>
        <dbReference type="EMBL" id="OIQ50066.1"/>
    </source>
</evidence>
<organism evidence="3 4">
    <name type="scientific">Pseudodesulfovibrio hydrargyri</name>
    <dbReference type="NCBI Taxonomy" id="2125990"/>
    <lineage>
        <taxon>Bacteria</taxon>
        <taxon>Pseudomonadati</taxon>
        <taxon>Thermodesulfobacteriota</taxon>
        <taxon>Desulfovibrionia</taxon>
        <taxon>Desulfovibrionales</taxon>
        <taxon>Desulfovibrionaceae</taxon>
    </lineage>
</organism>
<dbReference type="AlphaFoldDB" id="A0A1J5MVR2"/>
<comment type="caution">
    <text evidence="3">The sequence shown here is derived from an EMBL/GenBank/DDBJ whole genome shotgun (WGS) entry which is preliminary data.</text>
</comment>
<feature type="domain" description="Gfo/Idh/MocA-like oxidoreductase N-terminal" evidence="1">
    <location>
        <begin position="1"/>
        <end position="117"/>
    </location>
</feature>
<evidence type="ECO:0000313" key="4">
    <source>
        <dbReference type="Proteomes" id="UP000181901"/>
    </source>
</evidence>
<dbReference type="SUPFAM" id="SSF51735">
    <property type="entry name" value="NAD(P)-binding Rossmann-fold domains"/>
    <property type="match status" value="1"/>
</dbReference>
<dbReference type="Pfam" id="PF01408">
    <property type="entry name" value="GFO_IDH_MocA"/>
    <property type="match status" value="1"/>
</dbReference>
<dbReference type="InterPro" id="IPR055170">
    <property type="entry name" value="GFO_IDH_MocA-like_dom"/>
</dbReference>
<dbReference type="PANTHER" id="PTHR43377:SF1">
    <property type="entry name" value="BILIVERDIN REDUCTASE A"/>
    <property type="match status" value="1"/>
</dbReference>
<dbReference type="RefSeq" id="WP_071545535.1">
    <property type="nucleotide sequence ID" value="NZ_LKAQ01000004.1"/>
</dbReference>
<protein>
    <submittedName>
        <fullName evidence="3">Putative oxidoreductase YvaA</fullName>
        <ecNumber evidence="3">1.-.-.-</ecNumber>
    </submittedName>
</protein>
<dbReference type="GO" id="GO:0000166">
    <property type="term" value="F:nucleotide binding"/>
    <property type="evidence" value="ECO:0007669"/>
    <property type="project" value="InterPro"/>
</dbReference>
<dbReference type="Pfam" id="PF22725">
    <property type="entry name" value="GFO_IDH_MocA_C3"/>
    <property type="match status" value="1"/>
</dbReference>
<keyword evidence="3" id="KW-0560">Oxidoreductase</keyword>
<keyword evidence="4" id="KW-1185">Reference proteome</keyword>
<evidence type="ECO:0000259" key="2">
    <source>
        <dbReference type="Pfam" id="PF22725"/>
    </source>
</evidence>
<proteinExistence type="predicted"/>
<dbReference type="EC" id="1.-.-.-" evidence="3"/>
<sequence length="330" mass="36326">MKVGVIGLGIGGQHVRDYLDHPAVDSVVVNDLDPRRSEVLAAELDRVEIARQTDDLFADEAVKIVSVCSYDDAHHEQIVAGLRRGKHIYAEKPLCQTPAQAREIAGLLREGTARLSSNMVLRTCPLFVGVKEALGRGEFGDVFSMDADYLWGRTEKLTRGWRNRMENYSIIQGAAVHMIDLVMWLIETRPVSVSAHANGLVTGKQGGRFPDFASLSLIFANGMIARIGAYGGCVHPHFHRLRVFGEKKTFTHDPTGSYWLDSCEPGTAGIEAEGAYPGREFRPRALHSFVDEVLYARPALVRQGEVFDVMAVCFAAEQSVREGGPVAVTY</sequence>